<protein>
    <submittedName>
        <fullName evidence="1">Uncharacterized protein</fullName>
    </submittedName>
</protein>
<dbReference type="RefSeq" id="WP_110358742.1">
    <property type="nucleotide sequence ID" value="NZ_QFLI01000001.1"/>
</dbReference>
<gene>
    <name evidence="1" type="ORF">DF185_00360</name>
</gene>
<evidence type="ECO:0000313" key="1">
    <source>
        <dbReference type="EMBL" id="PXY02581.1"/>
    </source>
</evidence>
<name>A0A2V4A1T6_9BACT</name>
<keyword evidence="2" id="KW-1185">Reference proteome</keyword>
<reference evidence="1 2" key="1">
    <citation type="submission" date="2018-05" db="EMBL/GenBank/DDBJ databases">
        <title>Marinifilum breve JC075T sp. nov., a marine bacterium isolated from Yongle Blue Hole in the South China Sea.</title>
        <authorList>
            <person name="Fu T."/>
        </authorList>
    </citation>
    <scope>NUCLEOTIDE SEQUENCE [LARGE SCALE GENOMIC DNA]</scope>
    <source>
        <strain evidence="1 2">JC075</strain>
    </source>
</reference>
<accession>A0A2V4A1T6</accession>
<dbReference type="OrthoDB" id="1122159at2"/>
<sequence>MKQKVKYIFCTLKINLKEDSFQASNIWKELKAQNAQEIAPYLEAEDQAPNVKGYGKYVINIQKQFVNFLQFMKKKLDKS</sequence>
<evidence type="ECO:0000313" key="2">
    <source>
        <dbReference type="Proteomes" id="UP000248079"/>
    </source>
</evidence>
<dbReference type="AlphaFoldDB" id="A0A2V4A1T6"/>
<dbReference type="EMBL" id="QFLI01000001">
    <property type="protein sequence ID" value="PXY02581.1"/>
    <property type="molecule type" value="Genomic_DNA"/>
</dbReference>
<organism evidence="1 2">
    <name type="scientific">Marinifilum breve</name>
    <dbReference type="NCBI Taxonomy" id="2184082"/>
    <lineage>
        <taxon>Bacteria</taxon>
        <taxon>Pseudomonadati</taxon>
        <taxon>Bacteroidota</taxon>
        <taxon>Bacteroidia</taxon>
        <taxon>Marinilabiliales</taxon>
        <taxon>Marinifilaceae</taxon>
    </lineage>
</organism>
<dbReference type="Proteomes" id="UP000248079">
    <property type="component" value="Unassembled WGS sequence"/>
</dbReference>
<comment type="caution">
    <text evidence="1">The sequence shown here is derived from an EMBL/GenBank/DDBJ whole genome shotgun (WGS) entry which is preliminary data.</text>
</comment>
<proteinExistence type="predicted"/>